<dbReference type="InterPro" id="IPR030373">
    <property type="entry name" value="PABS_CS"/>
</dbReference>
<dbReference type="SUPFAM" id="SSF53335">
    <property type="entry name" value="S-adenosyl-L-methionine-dependent methyltransferases"/>
    <property type="match status" value="1"/>
</dbReference>
<dbReference type="InterPro" id="IPR030374">
    <property type="entry name" value="PABS"/>
</dbReference>
<feature type="transmembrane region" description="Helical" evidence="4">
    <location>
        <begin position="100"/>
        <end position="118"/>
    </location>
</feature>
<gene>
    <name evidence="4" type="primary">speE</name>
    <name evidence="7" type="ORF">BHF71_01610</name>
</gene>
<dbReference type="InterPro" id="IPR036259">
    <property type="entry name" value="MFS_trans_sf"/>
</dbReference>
<feature type="transmembrane region" description="Helical" evidence="4">
    <location>
        <begin position="7"/>
        <end position="33"/>
    </location>
</feature>
<evidence type="ECO:0000313" key="7">
    <source>
        <dbReference type="EMBL" id="OEF99314.1"/>
    </source>
</evidence>
<evidence type="ECO:0000259" key="6">
    <source>
        <dbReference type="PROSITE" id="PS51006"/>
    </source>
</evidence>
<feature type="binding site" evidence="4">
    <location>
        <position position="313"/>
    </location>
    <ligand>
        <name>S-methyl-5'-thioadenosine</name>
        <dbReference type="ChEBI" id="CHEBI:17509"/>
    </ligand>
</feature>
<dbReference type="AlphaFoldDB" id="A0A1D2YUD2"/>
<dbReference type="OrthoDB" id="9793120at2"/>
<dbReference type="Pfam" id="PF01564">
    <property type="entry name" value="Spermine_synth"/>
    <property type="match status" value="1"/>
</dbReference>
<proteinExistence type="inferred from homology"/>
<comment type="function">
    <text evidence="4">Catalyzes the irreversible transfer of a propylamine group from the amino donor S-adenosylmethioninamine (decarboxy-AdoMet) to putrescine (1,4-diaminobutane) to yield spermidine.</text>
</comment>
<dbReference type="Proteomes" id="UP000243739">
    <property type="component" value="Unassembled WGS sequence"/>
</dbReference>
<dbReference type="HAMAP" id="MF_00198">
    <property type="entry name" value="Spermidine_synth"/>
    <property type="match status" value="1"/>
</dbReference>
<dbReference type="InterPro" id="IPR029063">
    <property type="entry name" value="SAM-dependent_MTases_sf"/>
</dbReference>
<dbReference type="CDD" id="cd02440">
    <property type="entry name" value="AdoMet_MTases"/>
    <property type="match status" value="1"/>
</dbReference>
<dbReference type="GO" id="GO:0008295">
    <property type="term" value="P:spermidine biosynthetic process"/>
    <property type="evidence" value="ECO:0007669"/>
    <property type="project" value="UniProtKB-UniRule"/>
</dbReference>
<dbReference type="EMBL" id="MIJF01000024">
    <property type="protein sequence ID" value="OEF99314.1"/>
    <property type="molecule type" value="Genomic_DNA"/>
</dbReference>
<dbReference type="PROSITE" id="PS01330">
    <property type="entry name" value="PABS_1"/>
    <property type="match status" value="1"/>
</dbReference>
<feature type="transmembrane region" description="Helical" evidence="4">
    <location>
        <begin position="139"/>
        <end position="158"/>
    </location>
</feature>
<evidence type="ECO:0000256" key="2">
    <source>
        <dbReference type="ARBA" id="ARBA00022679"/>
    </source>
</evidence>
<keyword evidence="4" id="KW-0472">Membrane</keyword>
<dbReference type="PANTHER" id="PTHR43317">
    <property type="entry name" value="THERMOSPERMINE SYNTHASE ACAULIS5"/>
    <property type="match status" value="1"/>
</dbReference>
<comment type="subcellular location">
    <subcellularLocation>
        <location evidence="4">Cell membrane</location>
        <topology evidence="4">Multi-pass membrane protein</topology>
    </subcellularLocation>
</comment>
<dbReference type="RefSeq" id="WP_069656707.1">
    <property type="nucleotide sequence ID" value="NZ_MIJF01000024.1"/>
</dbReference>
<feature type="domain" description="PABS" evidence="6">
    <location>
        <begin position="209"/>
        <end position="445"/>
    </location>
</feature>
<keyword evidence="4" id="KW-0745">Spermidine biosynthesis</keyword>
<feature type="binding site" evidence="4">
    <location>
        <position position="269"/>
    </location>
    <ligand>
        <name>spermidine</name>
        <dbReference type="ChEBI" id="CHEBI:57834"/>
    </ligand>
</feature>
<dbReference type="PROSITE" id="PS51006">
    <property type="entry name" value="PABS_2"/>
    <property type="match status" value="1"/>
</dbReference>
<name>A0A1D2YUD2_9BACI</name>
<feature type="transmembrane region" description="Helical" evidence="4">
    <location>
        <begin position="196"/>
        <end position="214"/>
    </location>
</feature>
<dbReference type="SUPFAM" id="SSF103473">
    <property type="entry name" value="MFS general substrate transporter"/>
    <property type="match status" value="1"/>
</dbReference>
<dbReference type="GO" id="GO:0005886">
    <property type="term" value="C:plasma membrane"/>
    <property type="evidence" value="ECO:0007669"/>
    <property type="project" value="UniProtKB-SubCell"/>
</dbReference>
<dbReference type="FunFam" id="3.40.50.150:FF:000088">
    <property type="entry name" value="Polyamine aminopropyltransferase"/>
    <property type="match status" value="1"/>
</dbReference>
<evidence type="ECO:0000313" key="8">
    <source>
        <dbReference type="Proteomes" id="UP000243739"/>
    </source>
</evidence>
<organism evidence="7 8">
    <name type="scientific">Vulcanibacillus modesticaldus</name>
    <dbReference type="NCBI Taxonomy" id="337097"/>
    <lineage>
        <taxon>Bacteria</taxon>
        <taxon>Bacillati</taxon>
        <taxon>Bacillota</taxon>
        <taxon>Bacilli</taxon>
        <taxon>Bacillales</taxon>
        <taxon>Bacillaceae</taxon>
        <taxon>Vulcanibacillus</taxon>
    </lineage>
</organism>
<sequence>MDQIKKLYWASAIVSICGIIFEVLFGAVGSYILGDGVKQYSITIGLFLTGMGIGAYLSEKINDKLVQVFVIVEYLIGTIGGFSILILFGITAYVGDGVDAIFLYFVITVVGGLTGLEMPILIRKASELGSKLNKSTARVLFFDYIGSLIGTVAFVLLLRPYLEFVKTGFLIAIFNILIGIVITISFQKEIKSPKKLIFIGIFLLFILGLGFIFGNEIWFNFEQKLYRDPVVRAFETPYQRIIVTRQKDDIRLFIDGNIQFSSTDEYRYHEALVHLPMNVAKKRDNILILGGGDGLALREILKYDDVKRISIVDLDRELIEFSKTDPLIKKLNKGSLESEKVKFYYQDALKFLQENQENIYDVIIVDLPDPNNESLNKLYTRTFYTQLRNHLSPDGAISVQATSPLFAREVYWTISKTVEATGLKVLNYHVEIPSFGNWGFILAGREKPNIDKIKLNIETKYLSDDLIPSLFHFGKDEGDLPNLKINTLNHPILIDLYQKAWKNYY</sequence>
<dbReference type="NCBIfam" id="NF002956">
    <property type="entry name" value="PRK03612.1"/>
    <property type="match status" value="1"/>
</dbReference>
<keyword evidence="8" id="KW-1185">Reference proteome</keyword>
<dbReference type="GO" id="GO:0004766">
    <property type="term" value="F:spermidine synthase activity"/>
    <property type="evidence" value="ECO:0007669"/>
    <property type="project" value="UniProtKB-UniRule"/>
</dbReference>
<comment type="pathway">
    <text evidence="4">Amine and polyamine biosynthesis; spermidine biosynthesis; spermidine from putrescine: step 1/1.</text>
</comment>
<feature type="transmembrane region" description="Helical" evidence="4">
    <location>
        <begin position="39"/>
        <end position="57"/>
    </location>
</feature>
<feature type="binding site" evidence="4">
    <location>
        <position position="239"/>
    </location>
    <ligand>
        <name>S-methyl-5'-thioadenosine</name>
        <dbReference type="ChEBI" id="CHEBI:17509"/>
    </ligand>
</feature>
<feature type="transmembrane region" description="Helical" evidence="4">
    <location>
        <begin position="164"/>
        <end position="184"/>
    </location>
</feature>
<keyword evidence="4" id="KW-1133">Transmembrane helix</keyword>
<comment type="subunit">
    <text evidence="4">Homodimer or homotetramer.</text>
</comment>
<dbReference type="GO" id="GO:0010487">
    <property type="term" value="F:thermospermine synthase activity"/>
    <property type="evidence" value="ECO:0007669"/>
    <property type="project" value="UniProtKB-ARBA"/>
</dbReference>
<feature type="binding site" evidence="4">
    <location>
        <begin position="347"/>
        <end position="348"/>
    </location>
    <ligand>
        <name>S-methyl-5'-thioadenosine</name>
        <dbReference type="ChEBI" id="CHEBI:17509"/>
    </ligand>
</feature>
<keyword evidence="4" id="KW-1003">Cell membrane</keyword>
<comment type="caution">
    <text evidence="4">Lacks conserved residue(s) required for the propagation of feature annotation.</text>
</comment>
<dbReference type="InterPro" id="IPR001045">
    <property type="entry name" value="Spermi_synthase"/>
</dbReference>
<keyword evidence="4" id="KW-0812">Transmembrane</keyword>
<dbReference type="STRING" id="337097.BHF71_01610"/>
<evidence type="ECO:0000256" key="3">
    <source>
        <dbReference type="ARBA" id="ARBA00023115"/>
    </source>
</evidence>
<dbReference type="PANTHER" id="PTHR43317:SF1">
    <property type="entry name" value="THERMOSPERMINE SYNTHASE ACAULIS5"/>
    <property type="match status" value="1"/>
</dbReference>
<accession>A0A1D2YUD2</accession>
<comment type="similarity">
    <text evidence="1 4">Belongs to the spermidine/spermine synthase family.</text>
</comment>
<protein>
    <recommendedName>
        <fullName evidence="4">Polyamine aminopropyltransferase</fullName>
    </recommendedName>
    <alternativeName>
        <fullName evidence="4">Putrescine aminopropyltransferase</fullName>
        <shortName evidence="4">PAPT</shortName>
    </alternativeName>
    <alternativeName>
        <fullName evidence="4">Spermidine synthase</fullName>
        <shortName evidence="4">SPDS</shortName>
        <shortName evidence="4">SPDSY</shortName>
        <ecNumber evidence="4">2.5.1.16</ecNumber>
    </alternativeName>
</protein>
<evidence type="ECO:0000256" key="4">
    <source>
        <dbReference type="HAMAP-Rule" id="MF_00198"/>
    </source>
</evidence>
<comment type="catalytic activity">
    <reaction evidence="4">
        <text>S-adenosyl 3-(methylsulfanyl)propylamine + putrescine = S-methyl-5'-thioadenosine + spermidine + H(+)</text>
        <dbReference type="Rhea" id="RHEA:12721"/>
        <dbReference type="ChEBI" id="CHEBI:15378"/>
        <dbReference type="ChEBI" id="CHEBI:17509"/>
        <dbReference type="ChEBI" id="CHEBI:57443"/>
        <dbReference type="ChEBI" id="CHEBI:57834"/>
        <dbReference type="ChEBI" id="CHEBI:326268"/>
        <dbReference type="EC" id="2.5.1.16"/>
    </reaction>
</comment>
<dbReference type="EC" id="2.5.1.16" evidence="4"/>
<evidence type="ECO:0000256" key="5">
    <source>
        <dbReference type="PROSITE-ProRule" id="PRU00354"/>
    </source>
</evidence>
<feature type="active site" description="Proton acceptor" evidence="4 5">
    <location>
        <position position="366"/>
    </location>
</feature>
<feature type="transmembrane region" description="Helical" evidence="4">
    <location>
        <begin position="69"/>
        <end position="94"/>
    </location>
</feature>
<comment type="caution">
    <text evidence="7">The sequence shown here is derived from an EMBL/GenBank/DDBJ whole genome shotgun (WGS) entry which is preliminary data.</text>
</comment>
<dbReference type="Gene3D" id="3.40.50.150">
    <property type="entry name" value="Vaccinia Virus protein VP39"/>
    <property type="match status" value="1"/>
</dbReference>
<keyword evidence="3 4" id="KW-0620">Polyamine biosynthesis</keyword>
<feature type="binding site" evidence="4">
    <location>
        <position position="293"/>
    </location>
    <ligand>
        <name>spermidine</name>
        <dbReference type="ChEBI" id="CHEBI:57834"/>
    </ligand>
</feature>
<reference evidence="7 8" key="1">
    <citation type="submission" date="2016-09" db="EMBL/GenBank/DDBJ databases">
        <title>Draft genome sequence for the type strain of Vulcanibacillus modesticaldus BR, a strictly anaerobic, moderately thermophilic, and nitrate-reducing bacterium from deep sea-hydrothermal vents of the Mid-Atlantic Ridge.</title>
        <authorList>
            <person name="Abin C.A."/>
            <person name="Hollibaugh J.T."/>
        </authorList>
    </citation>
    <scope>NUCLEOTIDE SEQUENCE [LARGE SCALE GENOMIC DNA]</scope>
    <source>
        <strain evidence="7 8">BR</strain>
    </source>
</reference>
<dbReference type="UniPathway" id="UPA00248">
    <property type="reaction ID" value="UER00314"/>
</dbReference>
<evidence type="ECO:0000256" key="1">
    <source>
        <dbReference type="ARBA" id="ARBA00007867"/>
    </source>
</evidence>
<keyword evidence="2 4" id="KW-0808">Transferase</keyword>